<dbReference type="SUPFAM" id="SSF54534">
    <property type="entry name" value="FKBP-like"/>
    <property type="match status" value="1"/>
</dbReference>
<evidence type="ECO:0000256" key="3">
    <source>
        <dbReference type="PROSITE-ProRule" id="PRU00277"/>
    </source>
</evidence>
<name>A0A1X7K188_9SPHI</name>
<sequence length="219" mass="24691">MKNLFKPLFALAFAAVALTSCNKSDNTDYEAEYLKEEKRLDSIFTADNAKIQRYIAETSSDPGTYQEDSVKVRFHYLDKTIKRGIYFKVLSQPTDDTYEYKATSTQSLTAPKLKLKYTATLLDGTVVQSDTEGSTYSFNESQPKIFNQAWYFSFFPYAVKFNGQDVKISGLGGLTKNGLKKGSKIRVITPSYWAFGGNTNDKIPANSPLVYEFEVLTIE</sequence>
<dbReference type="GO" id="GO:0003755">
    <property type="term" value="F:peptidyl-prolyl cis-trans isomerase activity"/>
    <property type="evidence" value="ECO:0007669"/>
    <property type="project" value="UniProtKB-UniRule"/>
</dbReference>
<dbReference type="PROSITE" id="PS50059">
    <property type="entry name" value="FKBP_PPIASE"/>
    <property type="match status" value="1"/>
</dbReference>
<dbReference type="Pfam" id="PF00254">
    <property type="entry name" value="FKBP_C"/>
    <property type="match status" value="1"/>
</dbReference>
<gene>
    <name evidence="5" type="ORF">SAMN05660862_2447</name>
</gene>
<keyword evidence="3 4" id="KW-0413">Isomerase</keyword>
<dbReference type="EMBL" id="FXAU01000004">
    <property type="protein sequence ID" value="SMG34647.1"/>
    <property type="molecule type" value="Genomic_DNA"/>
</dbReference>
<dbReference type="Gene3D" id="3.10.50.40">
    <property type="match status" value="1"/>
</dbReference>
<comment type="similarity">
    <text evidence="4">Belongs to the FKBP-type PPIase family.</text>
</comment>
<dbReference type="InterPro" id="IPR046357">
    <property type="entry name" value="PPIase_dom_sf"/>
</dbReference>
<keyword evidence="2 3" id="KW-0697">Rotamase</keyword>
<dbReference type="OrthoDB" id="669809at2"/>
<evidence type="ECO:0000313" key="6">
    <source>
        <dbReference type="Proteomes" id="UP000192980"/>
    </source>
</evidence>
<keyword evidence="6" id="KW-1185">Reference proteome</keyword>
<proteinExistence type="inferred from homology"/>
<dbReference type="EC" id="5.2.1.8" evidence="4"/>
<organism evidence="5 6">
    <name type="scientific">Sphingobacterium psychroaquaticum</name>
    <dbReference type="NCBI Taxonomy" id="561061"/>
    <lineage>
        <taxon>Bacteria</taxon>
        <taxon>Pseudomonadati</taxon>
        <taxon>Bacteroidota</taxon>
        <taxon>Sphingobacteriia</taxon>
        <taxon>Sphingobacteriales</taxon>
        <taxon>Sphingobacteriaceae</taxon>
        <taxon>Sphingobacterium</taxon>
    </lineage>
</organism>
<dbReference type="RefSeq" id="WP_085473184.1">
    <property type="nucleotide sequence ID" value="NZ_CP038029.1"/>
</dbReference>
<dbReference type="AlphaFoldDB" id="A0A1X7K188"/>
<evidence type="ECO:0000256" key="1">
    <source>
        <dbReference type="ARBA" id="ARBA00000971"/>
    </source>
</evidence>
<dbReference type="InterPro" id="IPR001179">
    <property type="entry name" value="PPIase_FKBP_dom"/>
</dbReference>
<accession>A0A1X7K188</accession>
<dbReference type="STRING" id="561061.SAMN05660862_2447"/>
<protein>
    <recommendedName>
        <fullName evidence="4">Peptidyl-prolyl cis-trans isomerase</fullName>
        <ecNumber evidence="4">5.2.1.8</ecNumber>
    </recommendedName>
</protein>
<dbReference type="Proteomes" id="UP000192980">
    <property type="component" value="Unassembled WGS sequence"/>
</dbReference>
<evidence type="ECO:0000313" key="5">
    <source>
        <dbReference type="EMBL" id="SMG34647.1"/>
    </source>
</evidence>
<evidence type="ECO:0000256" key="2">
    <source>
        <dbReference type="ARBA" id="ARBA00023110"/>
    </source>
</evidence>
<dbReference type="PROSITE" id="PS51257">
    <property type="entry name" value="PROKAR_LIPOPROTEIN"/>
    <property type="match status" value="1"/>
</dbReference>
<evidence type="ECO:0000256" key="4">
    <source>
        <dbReference type="RuleBase" id="RU003915"/>
    </source>
</evidence>
<reference evidence="5 6" key="1">
    <citation type="submission" date="2017-04" db="EMBL/GenBank/DDBJ databases">
        <authorList>
            <person name="Afonso C.L."/>
            <person name="Miller P.J."/>
            <person name="Scott M.A."/>
            <person name="Spackman E."/>
            <person name="Goraichik I."/>
            <person name="Dimitrov K.M."/>
            <person name="Suarez D.L."/>
            <person name="Swayne D.E."/>
        </authorList>
    </citation>
    <scope>NUCLEOTIDE SEQUENCE [LARGE SCALE GENOMIC DNA]</scope>
    <source>
        <strain evidence="5 6">DSM 22418</strain>
    </source>
</reference>
<comment type="catalytic activity">
    <reaction evidence="1 3 4">
        <text>[protein]-peptidylproline (omega=180) = [protein]-peptidylproline (omega=0)</text>
        <dbReference type="Rhea" id="RHEA:16237"/>
        <dbReference type="Rhea" id="RHEA-COMP:10747"/>
        <dbReference type="Rhea" id="RHEA-COMP:10748"/>
        <dbReference type="ChEBI" id="CHEBI:83833"/>
        <dbReference type="ChEBI" id="CHEBI:83834"/>
        <dbReference type="EC" id="5.2.1.8"/>
    </reaction>
</comment>